<gene>
    <name evidence="1" type="ORF">RB548_04410</name>
</gene>
<reference evidence="1" key="1">
    <citation type="submission" date="2023-08" db="EMBL/GenBank/DDBJ databases">
        <title>Complete genome sequence of Sinorhizobium chiapanecum ITTG S70 isolated from Acaciella angustissima nodules in Chiapas-Mexico.</title>
        <authorList>
            <person name="Rincon-Rosales R."/>
            <person name="Rogel M.A."/>
            <person name="Rincon-Medina C.I."/>
            <person name="Guerrero G."/>
            <person name="Manzano-Gomez L.A."/>
            <person name="Lopez-Lopez A."/>
            <person name="Rincon Molina F.A."/>
            <person name="Martinez-Romero E."/>
        </authorList>
    </citation>
    <scope>NUCLEOTIDE SEQUENCE</scope>
    <source>
        <strain evidence="1">ITTG S70</strain>
    </source>
</reference>
<evidence type="ECO:0000313" key="1">
    <source>
        <dbReference type="EMBL" id="WVT04661.1"/>
    </source>
</evidence>
<name>A0ABZ2BEB4_9HYPH</name>
<accession>A0ABZ2BEB4</accession>
<dbReference type="EMBL" id="CP133148">
    <property type="protein sequence ID" value="WVT04661.1"/>
    <property type="molecule type" value="Genomic_DNA"/>
</dbReference>
<dbReference type="RefSeq" id="WP_331373822.1">
    <property type="nucleotide sequence ID" value="NZ_CP133148.1"/>
</dbReference>
<dbReference type="Proteomes" id="UP001432360">
    <property type="component" value="Chromosome"/>
</dbReference>
<sequence length="96" mass="10641">MKFGEEKIGRKRKLPSDAQIIELFNAGLSNSQIATRFACTAQAVGNCVRRLKLTRAEPAPVDPAPAVARHVVRRHFASGYVSLPFVAGYYETDRHD</sequence>
<organism evidence="1 2">
    <name type="scientific">Sinorhizobium chiapasense</name>
    <dbReference type="NCBI Taxonomy" id="501572"/>
    <lineage>
        <taxon>Bacteria</taxon>
        <taxon>Pseudomonadati</taxon>
        <taxon>Pseudomonadota</taxon>
        <taxon>Alphaproteobacteria</taxon>
        <taxon>Hyphomicrobiales</taxon>
        <taxon>Rhizobiaceae</taxon>
        <taxon>Sinorhizobium/Ensifer group</taxon>
        <taxon>Sinorhizobium</taxon>
    </lineage>
</organism>
<evidence type="ECO:0000313" key="2">
    <source>
        <dbReference type="Proteomes" id="UP001432360"/>
    </source>
</evidence>
<protein>
    <submittedName>
        <fullName evidence="1">Uncharacterized protein</fullName>
    </submittedName>
</protein>
<keyword evidence="2" id="KW-1185">Reference proteome</keyword>
<proteinExistence type="predicted"/>